<dbReference type="SUPFAM" id="SSF46689">
    <property type="entry name" value="Homeodomain-like"/>
    <property type="match status" value="1"/>
</dbReference>
<dbReference type="SUPFAM" id="SSF52317">
    <property type="entry name" value="Class I glutamine amidotransferase-like"/>
    <property type="match status" value="1"/>
</dbReference>
<evidence type="ECO:0000259" key="4">
    <source>
        <dbReference type="PROSITE" id="PS01124"/>
    </source>
</evidence>
<dbReference type="EMBL" id="AP018694">
    <property type="protein sequence ID" value="BBE17764.1"/>
    <property type="molecule type" value="Genomic_DNA"/>
</dbReference>
<feature type="domain" description="HTH araC/xylS-type" evidence="4">
    <location>
        <begin position="124"/>
        <end position="226"/>
    </location>
</feature>
<dbReference type="InterPro" id="IPR018060">
    <property type="entry name" value="HTH_AraC"/>
</dbReference>
<keyword evidence="3" id="KW-0804">Transcription</keyword>
<dbReference type="GO" id="GO:0043565">
    <property type="term" value="F:sequence-specific DNA binding"/>
    <property type="evidence" value="ECO:0007669"/>
    <property type="project" value="InterPro"/>
</dbReference>
<dbReference type="InterPro" id="IPR009057">
    <property type="entry name" value="Homeodomain-like_sf"/>
</dbReference>
<reference evidence="5" key="1">
    <citation type="journal article" date="2020" name="Int. J. Syst. Evol. Microbiol.">
        <title>Aquipluma nitroreducens gen. nov. sp. nov., a novel facultatively anaerobic bacterium isolated from a freshwater lake.</title>
        <authorList>
            <person name="Watanabe M."/>
            <person name="Kojima H."/>
            <person name="Fukui M."/>
        </authorList>
    </citation>
    <scope>NUCLEOTIDE SEQUENCE</scope>
    <source>
        <strain evidence="5">MeG22</strain>
    </source>
</reference>
<evidence type="ECO:0000313" key="6">
    <source>
        <dbReference type="Proteomes" id="UP001193389"/>
    </source>
</evidence>
<gene>
    <name evidence="5" type="ORF">AQPE_1921</name>
</gene>
<organism evidence="5 6">
    <name type="scientific">Aquipluma nitroreducens</name>
    <dbReference type="NCBI Taxonomy" id="2010828"/>
    <lineage>
        <taxon>Bacteria</taxon>
        <taxon>Pseudomonadati</taxon>
        <taxon>Bacteroidota</taxon>
        <taxon>Bacteroidia</taxon>
        <taxon>Marinilabiliales</taxon>
        <taxon>Prolixibacteraceae</taxon>
        <taxon>Aquipluma</taxon>
    </lineage>
</organism>
<dbReference type="Pfam" id="PF12833">
    <property type="entry name" value="HTH_18"/>
    <property type="match status" value="1"/>
</dbReference>
<dbReference type="PRINTS" id="PR00032">
    <property type="entry name" value="HTHARAC"/>
</dbReference>
<sequence length="230" mass="26299">MYIPWLQSQYQKGAIIASFCTGTFLFGASGLLNGKLATTHVDACSRFSAAFPSVILKPDQVVTVDGRFYTSGGSTSTFHLLLRLVQKYCGNEMVIRIAKIFAIDLDRYSQSYFGTFVPSRNHKDELVKKVQENLETRFHEIGSLEDIMKDIPSSRRNFARRFKLATGIPPIEYLQNVRIESAKKQLEQTNQNINEIIDRTGYSDPKSFRKVFNKLVGMSPMEYREKFNVR</sequence>
<dbReference type="SMART" id="SM00342">
    <property type="entry name" value="HTH_ARAC"/>
    <property type="match status" value="1"/>
</dbReference>
<keyword evidence="6" id="KW-1185">Reference proteome</keyword>
<dbReference type="PANTHER" id="PTHR43280:SF2">
    <property type="entry name" value="HTH-TYPE TRANSCRIPTIONAL REGULATOR EXSA"/>
    <property type="match status" value="1"/>
</dbReference>
<name>A0A5K7S8Y4_9BACT</name>
<dbReference type="Proteomes" id="UP001193389">
    <property type="component" value="Chromosome"/>
</dbReference>
<dbReference type="Gene3D" id="1.10.10.60">
    <property type="entry name" value="Homeodomain-like"/>
    <property type="match status" value="2"/>
</dbReference>
<keyword evidence="1" id="KW-0805">Transcription regulation</keyword>
<dbReference type="PANTHER" id="PTHR43280">
    <property type="entry name" value="ARAC-FAMILY TRANSCRIPTIONAL REGULATOR"/>
    <property type="match status" value="1"/>
</dbReference>
<dbReference type="GO" id="GO:0003700">
    <property type="term" value="F:DNA-binding transcription factor activity"/>
    <property type="evidence" value="ECO:0007669"/>
    <property type="project" value="InterPro"/>
</dbReference>
<dbReference type="KEGG" id="anf:AQPE_1921"/>
<dbReference type="InterPro" id="IPR029062">
    <property type="entry name" value="Class_I_gatase-like"/>
</dbReference>
<dbReference type="AlphaFoldDB" id="A0A5K7S8Y4"/>
<proteinExistence type="predicted"/>
<evidence type="ECO:0000313" key="5">
    <source>
        <dbReference type="EMBL" id="BBE17764.1"/>
    </source>
</evidence>
<dbReference type="PROSITE" id="PS00041">
    <property type="entry name" value="HTH_ARAC_FAMILY_1"/>
    <property type="match status" value="1"/>
</dbReference>
<dbReference type="PROSITE" id="PS01124">
    <property type="entry name" value="HTH_ARAC_FAMILY_2"/>
    <property type="match status" value="1"/>
</dbReference>
<dbReference type="Pfam" id="PF01965">
    <property type="entry name" value="DJ-1_PfpI"/>
    <property type="match status" value="1"/>
</dbReference>
<evidence type="ECO:0000256" key="3">
    <source>
        <dbReference type="ARBA" id="ARBA00023163"/>
    </source>
</evidence>
<dbReference type="InterPro" id="IPR020449">
    <property type="entry name" value="Tscrpt_reg_AraC-type_HTH"/>
</dbReference>
<evidence type="ECO:0000256" key="2">
    <source>
        <dbReference type="ARBA" id="ARBA00023125"/>
    </source>
</evidence>
<dbReference type="InterPro" id="IPR018062">
    <property type="entry name" value="HTH_AraC-typ_CS"/>
</dbReference>
<dbReference type="InterPro" id="IPR002818">
    <property type="entry name" value="DJ-1/PfpI"/>
</dbReference>
<evidence type="ECO:0000256" key="1">
    <source>
        <dbReference type="ARBA" id="ARBA00023015"/>
    </source>
</evidence>
<protein>
    <submittedName>
        <fullName evidence="5">Transcriptional regulator, AraC family</fullName>
    </submittedName>
</protein>
<dbReference type="Gene3D" id="3.40.50.880">
    <property type="match status" value="1"/>
</dbReference>
<keyword evidence="2" id="KW-0238">DNA-binding</keyword>
<accession>A0A5K7S8Y4</accession>